<dbReference type="Gene3D" id="2.60.120.10">
    <property type="entry name" value="Jelly Rolls"/>
    <property type="match status" value="2"/>
</dbReference>
<keyword evidence="8" id="KW-0408">Iron</keyword>
<gene>
    <name evidence="9" type="ORF">CHILSU_LOCUS7583</name>
</gene>
<sequence length="359" mass="40757">MDIENANCKMRVSQCTDMEVIPIERPLKITHEITGLEKLVEELHKVFSQERVNVQEVQALMAGYKSNPKDWKKFAKFDRFRYTRNLVDSGNGAFNIMVLCWGPGHASAIHDHADSHCFMKLLHGSLEEVRYDWPPNVQPEVRRVLKNNNRHHCCSESDRRIANTADGSDLSCQNERCQNFGGKIDAVQNGGDDEMEGYDADQMDEIGRTKLEVDDVCYINDSAVSLHLYCPPFDSCRVFDARTGKPTDVKVTFWSVNGKKIKKPAPCPFTCIVHRPTAAEYLTPALKTYRCEGHIVVHKRKEDQEASAMSLHLYCPPFDSCRVFDARTGKPTDVKVTFWSVNGKKIKKVIEANEAVDSQ</sequence>
<comment type="similarity">
    <text evidence="2">Belongs to the cysteine dioxygenase family.</text>
</comment>
<dbReference type="CDD" id="cd10548">
    <property type="entry name" value="cupin_CDO"/>
    <property type="match status" value="1"/>
</dbReference>
<dbReference type="PANTHER" id="PTHR12918:SF1">
    <property type="entry name" value="CYSTEINE DIOXYGENASE TYPE 1"/>
    <property type="match status" value="1"/>
</dbReference>
<organism evidence="9 10">
    <name type="scientific">Chilo suppressalis</name>
    <name type="common">Asiatic rice borer moth</name>
    <dbReference type="NCBI Taxonomy" id="168631"/>
    <lineage>
        <taxon>Eukaryota</taxon>
        <taxon>Metazoa</taxon>
        <taxon>Ecdysozoa</taxon>
        <taxon>Arthropoda</taxon>
        <taxon>Hexapoda</taxon>
        <taxon>Insecta</taxon>
        <taxon>Pterygota</taxon>
        <taxon>Neoptera</taxon>
        <taxon>Endopterygota</taxon>
        <taxon>Lepidoptera</taxon>
        <taxon>Glossata</taxon>
        <taxon>Ditrysia</taxon>
        <taxon>Pyraloidea</taxon>
        <taxon>Crambidae</taxon>
        <taxon>Crambinae</taxon>
        <taxon>Chilo</taxon>
    </lineage>
</organism>
<reference evidence="9" key="1">
    <citation type="submission" date="2021-12" db="EMBL/GenBank/DDBJ databases">
        <authorList>
            <person name="King R."/>
        </authorList>
    </citation>
    <scope>NUCLEOTIDE SEQUENCE</scope>
</reference>
<keyword evidence="10" id="KW-1185">Reference proteome</keyword>
<name>A0ABN8BAA7_CHISP</name>
<dbReference type="InterPro" id="IPR014710">
    <property type="entry name" value="RmlC-like_jellyroll"/>
</dbReference>
<evidence type="ECO:0000256" key="3">
    <source>
        <dbReference type="ARBA" id="ARBA00013133"/>
    </source>
</evidence>
<evidence type="ECO:0000256" key="7">
    <source>
        <dbReference type="ARBA" id="ARBA00023002"/>
    </source>
</evidence>
<proteinExistence type="inferred from homology"/>
<evidence type="ECO:0000256" key="8">
    <source>
        <dbReference type="ARBA" id="ARBA00023004"/>
    </source>
</evidence>
<evidence type="ECO:0000256" key="4">
    <source>
        <dbReference type="ARBA" id="ARBA00022723"/>
    </source>
</evidence>
<keyword evidence="4" id="KW-0479">Metal-binding</keyword>
<dbReference type="Proteomes" id="UP001153292">
    <property type="component" value="Chromosome 28"/>
</dbReference>
<dbReference type="EMBL" id="OU963921">
    <property type="protein sequence ID" value="CAH0404263.1"/>
    <property type="molecule type" value="Genomic_DNA"/>
</dbReference>
<dbReference type="EC" id="1.13.11.20" evidence="3"/>
<evidence type="ECO:0000256" key="6">
    <source>
        <dbReference type="ARBA" id="ARBA00022964"/>
    </source>
</evidence>
<dbReference type="InterPro" id="IPR010300">
    <property type="entry name" value="CDO_1"/>
</dbReference>
<evidence type="ECO:0000256" key="2">
    <source>
        <dbReference type="ARBA" id="ARBA00006622"/>
    </source>
</evidence>
<dbReference type="InterPro" id="IPR011051">
    <property type="entry name" value="RmlC_Cupin_sf"/>
</dbReference>
<protein>
    <recommendedName>
        <fullName evidence="3">cysteine dioxygenase</fullName>
        <ecNumber evidence="3">1.13.11.20</ecNumber>
    </recommendedName>
</protein>
<evidence type="ECO:0000313" key="10">
    <source>
        <dbReference type="Proteomes" id="UP001153292"/>
    </source>
</evidence>
<keyword evidence="7" id="KW-0560">Oxidoreductase</keyword>
<accession>A0ABN8BAA7</accession>
<evidence type="ECO:0000256" key="1">
    <source>
        <dbReference type="ARBA" id="ARBA00004759"/>
    </source>
</evidence>
<keyword evidence="5" id="KW-0883">Thioether bond</keyword>
<keyword evidence="6" id="KW-0223">Dioxygenase</keyword>
<dbReference type="PANTHER" id="PTHR12918">
    <property type="entry name" value="CYSTEINE DIOXYGENASE"/>
    <property type="match status" value="1"/>
</dbReference>
<dbReference type="SUPFAM" id="SSF51182">
    <property type="entry name" value="RmlC-like cupins"/>
    <property type="match status" value="2"/>
</dbReference>
<evidence type="ECO:0000313" key="9">
    <source>
        <dbReference type="EMBL" id="CAH0404263.1"/>
    </source>
</evidence>
<evidence type="ECO:0000256" key="5">
    <source>
        <dbReference type="ARBA" id="ARBA00022784"/>
    </source>
</evidence>
<comment type="pathway">
    <text evidence="1">Organosulfur biosynthesis; taurine biosynthesis; hypotaurine from L-cysteine: step 1/2.</text>
</comment>
<dbReference type="Pfam" id="PF05995">
    <property type="entry name" value="CDO_I"/>
    <property type="match status" value="1"/>
</dbReference>